<proteinExistence type="predicted"/>
<name>A0A1J6HLB8_9HYPH</name>
<sequence length="72" mass="8343">MSSAVALRVVAPVIFWPLQRDRYDPVDTNIGLFEAKDKRPDRGKIMSDFYRLIGSAQPLNSINNCNFWHHPR</sequence>
<comment type="caution">
    <text evidence="1">The sequence shown here is derived from an EMBL/GenBank/DDBJ whole genome shotgun (WGS) entry which is preliminary data.</text>
</comment>
<accession>A0A1J6HLB8</accession>
<evidence type="ECO:0000313" key="2">
    <source>
        <dbReference type="Proteomes" id="UP000182985"/>
    </source>
</evidence>
<reference evidence="1 2" key="1">
    <citation type="submission" date="2016-10" db="EMBL/GenBank/DDBJ databases">
        <title>The Draft Genome Sequence of the Potato Rhizosphere Bacteria Ochrobactrum sp. IPA7.2.</title>
        <authorList>
            <person name="Gogoleva N.E."/>
            <person name="Khlopko Y.A."/>
            <person name="Burygin G.L."/>
            <person name="Plotnikov A.O."/>
        </authorList>
    </citation>
    <scope>NUCLEOTIDE SEQUENCE [LARGE SCALE GENOMIC DNA]</scope>
    <source>
        <strain evidence="1 2">IPA7.2</strain>
    </source>
</reference>
<dbReference type="Proteomes" id="UP000182985">
    <property type="component" value="Unassembled WGS sequence"/>
</dbReference>
<gene>
    <name evidence="1" type="ORF">BLA27_12975</name>
</gene>
<keyword evidence="2" id="KW-1185">Reference proteome</keyword>
<dbReference type="AlphaFoldDB" id="A0A1J6HLB8"/>
<evidence type="ECO:0000313" key="1">
    <source>
        <dbReference type="EMBL" id="OIS93163.1"/>
    </source>
</evidence>
<protein>
    <submittedName>
        <fullName evidence="1">Uncharacterized protein</fullName>
    </submittedName>
</protein>
<organism evidence="1 2">
    <name type="scientific">Brucella cytisi</name>
    <dbReference type="NCBI Taxonomy" id="407152"/>
    <lineage>
        <taxon>Bacteria</taxon>
        <taxon>Pseudomonadati</taxon>
        <taxon>Pseudomonadota</taxon>
        <taxon>Alphaproteobacteria</taxon>
        <taxon>Hyphomicrobiales</taxon>
        <taxon>Brucellaceae</taxon>
        <taxon>Brucella/Ochrobactrum group</taxon>
        <taxon>Brucella</taxon>
    </lineage>
</organism>
<dbReference type="EMBL" id="MOEC01000011">
    <property type="protein sequence ID" value="OIS93163.1"/>
    <property type="molecule type" value="Genomic_DNA"/>
</dbReference>